<dbReference type="Proteomes" id="UP001177021">
    <property type="component" value="Unassembled WGS sequence"/>
</dbReference>
<name>A0ACB0LY60_TRIPR</name>
<sequence length="80" mass="8914">MCKPTKPLSCSQLIQFCLNGKLYVTSLLLQGKKQKTVQTDFLPSQSITLTVTNTKLLGANSQIQISNFKLNKIVVLMLQE</sequence>
<dbReference type="EMBL" id="CASHSV030000716">
    <property type="protein sequence ID" value="CAJ2674263.1"/>
    <property type="molecule type" value="Genomic_DNA"/>
</dbReference>
<organism evidence="1 2">
    <name type="scientific">Trifolium pratense</name>
    <name type="common">Red clover</name>
    <dbReference type="NCBI Taxonomy" id="57577"/>
    <lineage>
        <taxon>Eukaryota</taxon>
        <taxon>Viridiplantae</taxon>
        <taxon>Streptophyta</taxon>
        <taxon>Embryophyta</taxon>
        <taxon>Tracheophyta</taxon>
        <taxon>Spermatophyta</taxon>
        <taxon>Magnoliopsida</taxon>
        <taxon>eudicotyledons</taxon>
        <taxon>Gunneridae</taxon>
        <taxon>Pentapetalae</taxon>
        <taxon>rosids</taxon>
        <taxon>fabids</taxon>
        <taxon>Fabales</taxon>
        <taxon>Fabaceae</taxon>
        <taxon>Papilionoideae</taxon>
        <taxon>50 kb inversion clade</taxon>
        <taxon>NPAAA clade</taxon>
        <taxon>Hologalegina</taxon>
        <taxon>IRL clade</taxon>
        <taxon>Trifolieae</taxon>
        <taxon>Trifolium</taxon>
    </lineage>
</organism>
<proteinExistence type="predicted"/>
<evidence type="ECO:0000313" key="1">
    <source>
        <dbReference type="EMBL" id="CAJ2674263.1"/>
    </source>
</evidence>
<evidence type="ECO:0000313" key="2">
    <source>
        <dbReference type="Proteomes" id="UP001177021"/>
    </source>
</evidence>
<comment type="caution">
    <text evidence="1">The sequence shown here is derived from an EMBL/GenBank/DDBJ whole genome shotgun (WGS) entry which is preliminary data.</text>
</comment>
<protein>
    <submittedName>
        <fullName evidence="1">Uncharacterized protein</fullName>
    </submittedName>
</protein>
<keyword evidence="2" id="KW-1185">Reference proteome</keyword>
<reference evidence="1" key="1">
    <citation type="submission" date="2023-10" db="EMBL/GenBank/DDBJ databases">
        <authorList>
            <person name="Rodriguez Cubillos JULIANA M."/>
            <person name="De Vega J."/>
        </authorList>
    </citation>
    <scope>NUCLEOTIDE SEQUENCE</scope>
</reference>
<accession>A0ACB0LY60</accession>
<gene>
    <name evidence="1" type="ORF">MILVUS5_LOCUS37549</name>
</gene>